<dbReference type="InterPro" id="IPR007329">
    <property type="entry name" value="FMN-bd"/>
</dbReference>
<evidence type="ECO:0000256" key="3">
    <source>
        <dbReference type="ARBA" id="ARBA00022630"/>
    </source>
</evidence>
<dbReference type="Pfam" id="PF04205">
    <property type="entry name" value="FMN_bind"/>
    <property type="match status" value="1"/>
</dbReference>
<dbReference type="PANTHER" id="PTHR36118">
    <property type="entry name" value="ION-TRANSLOCATING OXIDOREDUCTASE COMPLEX SUBUNIT G"/>
    <property type="match status" value="1"/>
</dbReference>
<evidence type="ECO:0000256" key="6">
    <source>
        <dbReference type="HAMAP-Rule" id="MF_00479"/>
    </source>
</evidence>
<keyword evidence="9" id="KW-1185">Reference proteome</keyword>
<keyword evidence="6" id="KW-1278">Translocase</keyword>
<keyword evidence="2 6" id="KW-0597">Phosphoprotein</keyword>
<dbReference type="RefSeq" id="WP_120167985.1">
    <property type="nucleotide sequence ID" value="NZ_MCIB01000007.1"/>
</dbReference>
<dbReference type="InterPro" id="IPR010209">
    <property type="entry name" value="Ion_transpt_RnfG/RsxG"/>
</dbReference>
<keyword evidence="3 6" id="KW-0285">Flavoprotein</keyword>
<evidence type="ECO:0000256" key="1">
    <source>
        <dbReference type="ARBA" id="ARBA00022448"/>
    </source>
</evidence>
<dbReference type="NCBIfam" id="TIGR01947">
    <property type="entry name" value="rnfG"/>
    <property type="match status" value="1"/>
</dbReference>
<dbReference type="AlphaFoldDB" id="A0A419T6X2"/>
<dbReference type="GO" id="GO:0010181">
    <property type="term" value="F:FMN binding"/>
    <property type="evidence" value="ECO:0007669"/>
    <property type="project" value="InterPro"/>
</dbReference>
<keyword evidence="6" id="KW-0812">Transmembrane</keyword>
<name>A0A419T6X2_9FIRM</name>
<keyword evidence="1 6" id="KW-0813">Transport</keyword>
<protein>
    <recommendedName>
        <fullName evidence="6">Ion-translocating oxidoreductase complex subunit G</fullName>
        <ecNumber evidence="6">7.-.-.-</ecNumber>
    </recommendedName>
    <alternativeName>
        <fullName evidence="6">Rnf electron transport complex subunit G</fullName>
    </alternativeName>
</protein>
<evidence type="ECO:0000256" key="5">
    <source>
        <dbReference type="ARBA" id="ARBA00022982"/>
    </source>
</evidence>
<dbReference type="SMART" id="SM00900">
    <property type="entry name" value="FMN_bind"/>
    <property type="match status" value="1"/>
</dbReference>
<dbReference type="EC" id="7.-.-.-" evidence="6"/>
<dbReference type="GO" id="GO:0005886">
    <property type="term" value="C:plasma membrane"/>
    <property type="evidence" value="ECO:0007669"/>
    <property type="project" value="UniProtKB-SubCell"/>
</dbReference>
<dbReference type="PIRSF" id="PIRSF006091">
    <property type="entry name" value="E_trnsport_RnfG"/>
    <property type="match status" value="1"/>
</dbReference>
<dbReference type="PANTHER" id="PTHR36118:SF1">
    <property type="entry name" value="ION-TRANSLOCATING OXIDOREDUCTASE COMPLEX SUBUNIT G"/>
    <property type="match status" value="1"/>
</dbReference>
<dbReference type="Proteomes" id="UP000284177">
    <property type="component" value="Unassembled WGS sequence"/>
</dbReference>
<dbReference type="HAMAP" id="MF_00479">
    <property type="entry name" value="RsxG_RnfG"/>
    <property type="match status" value="1"/>
</dbReference>
<feature type="domain" description="FMN-binding" evidence="7">
    <location>
        <begin position="96"/>
        <end position="186"/>
    </location>
</feature>
<reference evidence="8 9" key="1">
    <citation type="submission" date="2016-08" db="EMBL/GenBank/DDBJ databases">
        <title>Novel Firmicutes and Novel Genomes.</title>
        <authorList>
            <person name="Poppleton D.I."/>
            <person name="Gribaldo S."/>
        </authorList>
    </citation>
    <scope>NUCLEOTIDE SEQUENCE [LARGE SCALE GENOMIC DNA]</scope>
    <source>
        <strain evidence="8 9">CTT3</strain>
    </source>
</reference>
<comment type="subunit">
    <text evidence="6">The complex is composed of six subunits: RnfA, RnfB, RnfC, RnfD, RnfE and RnfG.</text>
</comment>
<gene>
    <name evidence="6" type="primary">rnfG</name>
    <name evidence="8" type="ORF">BET03_09770</name>
</gene>
<organism evidence="8 9">
    <name type="scientific">Thermohalobacter berrensis</name>
    <dbReference type="NCBI Taxonomy" id="99594"/>
    <lineage>
        <taxon>Bacteria</taxon>
        <taxon>Bacillati</taxon>
        <taxon>Bacillota</taxon>
        <taxon>Tissierellia</taxon>
        <taxon>Tissierellales</taxon>
        <taxon>Thermohalobacteraceae</taxon>
        <taxon>Thermohalobacter</taxon>
    </lineage>
</organism>
<dbReference type="GO" id="GO:0009055">
    <property type="term" value="F:electron transfer activity"/>
    <property type="evidence" value="ECO:0007669"/>
    <property type="project" value="InterPro"/>
</dbReference>
<evidence type="ECO:0000313" key="9">
    <source>
        <dbReference type="Proteomes" id="UP000284177"/>
    </source>
</evidence>
<keyword evidence="6" id="KW-1133">Transmembrane helix</keyword>
<accession>A0A419T6X2</accession>
<keyword evidence="4 6" id="KW-0288">FMN</keyword>
<dbReference type="GO" id="GO:0022900">
    <property type="term" value="P:electron transport chain"/>
    <property type="evidence" value="ECO:0007669"/>
    <property type="project" value="UniProtKB-UniRule"/>
</dbReference>
<evidence type="ECO:0000256" key="4">
    <source>
        <dbReference type="ARBA" id="ARBA00022643"/>
    </source>
</evidence>
<comment type="subcellular location">
    <subcellularLocation>
        <location evidence="6">Cell membrane</location>
        <topology evidence="6">Single-pass membrane protein</topology>
    </subcellularLocation>
</comment>
<dbReference type="EMBL" id="MCIB01000007">
    <property type="protein sequence ID" value="RKD33192.1"/>
    <property type="molecule type" value="Genomic_DNA"/>
</dbReference>
<evidence type="ECO:0000313" key="8">
    <source>
        <dbReference type="EMBL" id="RKD33192.1"/>
    </source>
</evidence>
<feature type="modified residue" description="FMN phosphoryl threonine" evidence="6">
    <location>
        <position position="169"/>
    </location>
</feature>
<comment type="caution">
    <text evidence="8">The sequence shown here is derived from an EMBL/GenBank/DDBJ whole genome shotgun (WGS) entry which is preliminary data.</text>
</comment>
<comment type="cofactor">
    <cofactor evidence="6">
        <name>FMN</name>
        <dbReference type="ChEBI" id="CHEBI:58210"/>
    </cofactor>
</comment>
<evidence type="ECO:0000256" key="2">
    <source>
        <dbReference type="ARBA" id="ARBA00022553"/>
    </source>
</evidence>
<proteinExistence type="inferred from homology"/>
<keyword evidence="6" id="KW-0472">Membrane</keyword>
<sequence>MREIVKLGLILLLITSAAAVVLGLSNAATIGTIEAVEAKASEVARKEVLPEAENFKTLEEEKLNEILNGNEKVLEVYAGYKGENIVGYAIKTATPGYGGNVEVITGISTEGKITGIKVVKHQETPGLGANATSAEFQNQYKDMNTSKEITVVKTQPSNENEIQALTGATITSDAVTNGVNIARELFNNKLSK</sequence>
<comment type="similarity">
    <text evidence="6">Belongs to the RnfG family.</text>
</comment>
<keyword evidence="6" id="KW-1003">Cell membrane</keyword>
<evidence type="ECO:0000259" key="7">
    <source>
        <dbReference type="SMART" id="SM00900"/>
    </source>
</evidence>
<comment type="function">
    <text evidence="6">Part of a membrane-bound complex that couples electron transfer with translocation of ions across the membrane.</text>
</comment>
<keyword evidence="5 6" id="KW-0249">Electron transport</keyword>
<dbReference type="OrthoDB" id="9794010at2"/>